<keyword evidence="2" id="KW-1185">Reference proteome</keyword>
<reference evidence="1 2" key="1">
    <citation type="submission" date="2018-02" db="EMBL/GenBank/DDBJ databases">
        <title>Fusarium culmorum secondary metabolites in fungal-bacterial-plant interactions.</title>
        <authorList>
            <person name="Schmidt R."/>
        </authorList>
    </citation>
    <scope>NUCLEOTIDE SEQUENCE [LARGE SCALE GENOMIC DNA]</scope>
    <source>
        <strain evidence="1 2">PV</strain>
    </source>
</reference>
<name>A0A2T4GHM1_FUSCU</name>
<sequence length="171" mass="19533">MYTSRDLFVTSNPWIGGELIYNGGLPSQSISVKYAAIPYSHDASGRWHYVSTGGIRSFIDAIFPVFDNLQTLYILIHPDKLRKGEQFEVLSLVPTMKEHLKTYKRTRKDTSPQRFQYGDRVYHEISDVLLMKLNQLPGLSQAVTDLEKVAKAQRAKNGGDKPPLVIRFMTW</sequence>
<accession>A0A2T4GHM1</accession>
<evidence type="ECO:0000313" key="2">
    <source>
        <dbReference type="Proteomes" id="UP000241587"/>
    </source>
</evidence>
<comment type="caution">
    <text evidence="1">The sequence shown here is derived from an EMBL/GenBank/DDBJ whole genome shotgun (WGS) entry which is preliminary data.</text>
</comment>
<dbReference type="EMBL" id="PVEM01000016">
    <property type="protein sequence ID" value="PTD03063.1"/>
    <property type="molecule type" value="Genomic_DNA"/>
</dbReference>
<dbReference type="OrthoDB" id="5022951at2759"/>
<proteinExistence type="predicted"/>
<evidence type="ECO:0000313" key="1">
    <source>
        <dbReference type="EMBL" id="PTD03063.1"/>
    </source>
</evidence>
<protein>
    <submittedName>
        <fullName evidence="1">Uncharacterized protein</fullName>
    </submittedName>
</protein>
<dbReference type="AlphaFoldDB" id="A0A2T4GHM1"/>
<gene>
    <name evidence="1" type="ORF">FCULG_00009272</name>
</gene>
<organism evidence="1 2">
    <name type="scientific">Fusarium culmorum</name>
    <dbReference type="NCBI Taxonomy" id="5516"/>
    <lineage>
        <taxon>Eukaryota</taxon>
        <taxon>Fungi</taxon>
        <taxon>Dikarya</taxon>
        <taxon>Ascomycota</taxon>
        <taxon>Pezizomycotina</taxon>
        <taxon>Sordariomycetes</taxon>
        <taxon>Hypocreomycetidae</taxon>
        <taxon>Hypocreales</taxon>
        <taxon>Nectriaceae</taxon>
        <taxon>Fusarium</taxon>
    </lineage>
</organism>
<dbReference type="Proteomes" id="UP000241587">
    <property type="component" value="Unassembled WGS sequence"/>
</dbReference>